<gene>
    <name evidence="1" type="ORF">DPMN_114185</name>
</gene>
<reference evidence="1" key="1">
    <citation type="journal article" date="2019" name="bioRxiv">
        <title>The Genome of the Zebra Mussel, Dreissena polymorpha: A Resource for Invasive Species Research.</title>
        <authorList>
            <person name="McCartney M.A."/>
            <person name="Auch B."/>
            <person name="Kono T."/>
            <person name="Mallez S."/>
            <person name="Zhang Y."/>
            <person name="Obille A."/>
            <person name="Becker A."/>
            <person name="Abrahante J.E."/>
            <person name="Garbe J."/>
            <person name="Badalamenti J.P."/>
            <person name="Herman A."/>
            <person name="Mangelson H."/>
            <person name="Liachko I."/>
            <person name="Sullivan S."/>
            <person name="Sone E.D."/>
            <person name="Koren S."/>
            <person name="Silverstein K.A.T."/>
            <person name="Beckman K.B."/>
            <person name="Gohl D.M."/>
        </authorList>
    </citation>
    <scope>NUCLEOTIDE SEQUENCE</scope>
    <source>
        <strain evidence="1">Duluth1</strain>
        <tissue evidence="1">Whole animal</tissue>
    </source>
</reference>
<name>A0A9D4KJM5_DREPO</name>
<proteinExistence type="predicted"/>
<accession>A0A9D4KJM5</accession>
<evidence type="ECO:0000313" key="2">
    <source>
        <dbReference type="Proteomes" id="UP000828390"/>
    </source>
</evidence>
<dbReference type="Proteomes" id="UP000828390">
    <property type="component" value="Unassembled WGS sequence"/>
</dbReference>
<evidence type="ECO:0000313" key="1">
    <source>
        <dbReference type="EMBL" id="KAH3840729.1"/>
    </source>
</evidence>
<keyword evidence="2" id="KW-1185">Reference proteome</keyword>
<comment type="caution">
    <text evidence="1">The sequence shown here is derived from an EMBL/GenBank/DDBJ whole genome shotgun (WGS) entry which is preliminary data.</text>
</comment>
<sequence>MSALIHLLSAQSTNNDISQCISSQCTSWSSVRSVLYKLRSQEEKHVTSRNEMCLIEGSTGGGSAHSAGFALSKTIQTIQTGCSDLAVL</sequence>
<protein>
    <submittedName>
        <fullName evidence="1">Uncharacterized protein</fullName>
    </submittedName>
</protein>
<dbReference type="AlphaFoldDB" id="A0A9D4KJM5"/>
<dbReference type="EMBL" id="JAIWYP010000004">
    <property type="protein sequence ID" value="KAH3840729.1"/>
    <property type="molecule type" value="Genomic_DNA"/>
</dbReference>
<organism evidence="1 2">
    <name type="scientific">Dreissena polymorpha</name>
    <name type="common">Zebra mussel</name>
    <name type="synonym">Mytilus polymorpha</name>
    <dbReference type="NCBI Taxonomy" id="45954"/>
    <lineage>
        <taxon>Eukaryota</taxon>
        <taxon>Metazoa</taxon>
        <taxon>Spiralia</taxon>
        <taxon>Lophotrochozoa</taxon>
        <taxon>Mollusca</taxon>
        <taxon>Bivalvia</taxon>
        <taxon>Autobranchia</taxon>
        <taxon>Heteroconchia</taxon>
        <taxon>Euheterodonta</taxon>
        <taxon>Imparidentia</taxon>
        <taxon>Neoheterodontei</taxon>
        <taxon>Myida</taxon>
        <taxon>Dreissenoidea</taxon>
        <taxon>Dreissenidae</taxon>
        <taxon>Dreissena</taxon>
    </lineage>
</organism>
<reference evidence="1" key="2">
    <citation type="submission" date="2020-11" db="EMBL/GenBank/DDBJ databases">
        <authorList>
            <person name="McCartney M.A."/>
            <person name="Auch B."/>
            <person name="Kono T."/>
            <person name="Mallez S."/>
            <person name="Becker A."/>
            <person name="Gohl D.M."/>
            <person name="Silverstein K.A.T."/>
            <person name="Koren S."/>
            <person name="Bechman K.B."/>
            <person name="Herman A."/>
            <person name="Abrahante J.E."/>
            <person name="Garbe J."/>
        </authorList>
    </citation>
    <scope>NUCLEOTIDE SEQUENCE</scope>
    <source>
        <strain evidence="1">Duluth1</strain>
        <tissue evidence="1">Whole animal</tissue>
    </source>
</reference>